<dbReference type="PANTHER" id="PTHR45796">
    <property type="entry name" value="FORKHEAD BOX P, ISOFORM C"/>
    <property type="match status" value="1"/>
</dbReference>
<dbReference type="AlphaFoldDB" id="A0A0B6YEP3"/>
<dbReference type="InterPro" id="IPR032354">
    <property type="entry name" value="FOXP-CC"/>
</dbReference>
<feature type="domain" description="FOXP coiled-coil" evidence="5">
    <location>
        <begin position="109"/>
        <end position="160"/>
    </location>
</feature>
<dbReference type="GO" id="GO:0005634">
    <property type="term" value="C:nucleus"/>
    <property type="evidence" value="ECO:0007669"/>
    <property type="project" value="UniProtKB-SubCell"/>
</dbReference>
<sequence length="160" mass="17984">MSPGKLHLLLTEVSEQSGTGDNTLESLKGFYVPANNAISNNNYTTRTNIEHSRKLSTPTSAYVKQDIETNNIIMSEETSDKIVDIMSSLSSSSKEVVVTNSNTITSHPLYINKCCRWPNCDAYFEYLTTFLKHLNKEHRLDDRSTAQSRVQMEVVSSLES</sequence>
<evidence type="ECO:0000256" key="2">
    <source>
        <dbReference type="ARBA" id="ARBA00023015"/>
    </source>
</evidence>
<keyword evidence="3" id="KW-0804">Transcription</keyword>
<keyword evidence="4" id="KW-0539">Nucleus</keyword>
<evidence type="ECO:0000256" key="1">
    <source>
        <dbReference type="ARBA" id="ARBA00004123"/>
    </source>
</evidence>
<evidence type="ECO:0000256" key="3">
    <source>
        <dbReference type="ARBA" id="ARBA00023163"/>
    </source>
</evidence>
<dbReference type="InterPro" id="IPR050998">
    <property type="entry name" value="FOXP"/>
</dbReference>
<dbReference type="Gene3D" id="1.20.5.340">
    <property type="match status" value="1"/>
</dbReference>
<feature type="non-terminal residue" evidence="6">
    <location>
        <position position="160"/>
    </location>
</feature>
<comment type="subcellular location">
    <subcellularLocation>
        <location evidence="1">Nucleus</location>
    </subcellularLocation>
</comment>
<dbReference type="GO" id="GO:0000981">
    <property type="term" value="F:DNA-binding transcription factor activity, RNA polymerase II-specific"/>
    <property type="evidence" value="ECO:0007669"/>
    <property type="project" value="TreeGrafter"/>
</dbReference>
<dbReference type="GO" id="GO:0000978">
    <property type="term" value="F:RNA polymerase II cis-regulatory region sequence-specific DNA binding"/>
    <property type="evidence" value="ECO:0007669"/>
    <property type="project" value="TreeGrafter"/>
</dbReference>
<gene>
    <name evidence="6" type="primary">ORF23440</name>
</gene>
<protein>
    <recommendedName>
        <fullName evidence="5">FOXP coiled-coil domain-containing protein</fullName>
    </recommendedName>
</protein>
<proteinExistence type="predicted"/>
<dbReference type="EMBL" id="HACG01007832">
    <property type="protein sequence ID" value="CEK54697.1"/>
    <property type="molecule type" value="Transcribed_RNA"/>
</dbReference>
<keyword evidence="2" id="KW-0805">Transcription regulation</keyword>
<dbReference type="Pfam" id="PF16159">
    <property type="entry name" value="FOXP-CC"/>
    <property type="match status" value="1"/>
</dbReference>
<reference evidence="6" key="1">
    <citation type="submission" date="2014-12" db="EMBL/GenBank/DDBJ databases">
        <title>Insight into the proteome of Arion vulgaris.</title>
        <authorList>
            <person name="Aradska J."/>
            <person name="Bulat T."/>
            <person name="Smidak R."/>
            <person name="Sarate P."/>
            <person name="Gangsoo J."/>
            <person name="Sialana F."/>
            <person name="Bilban M."/>
            <person name="Lubec G."/>
        </authorList>
    </citation>
    <scope>NUCLEOTIDE SEQUENCE</scope>
    <source>
        <tissue evidence="6">Skin</tissue>
    </source>
</reference>
<evidence type="ECO:0000256" key="4">
    <source>
        <dbReference type="ARBA" id="ARBA00023242"/>
    </source>
</evidence>
<evidence type="ECO:0000313" key="6">
    <source>
        <dbReference type="EMBL" id="CEK54697.1"/>
    </source>
</evidence>
<organism evidence="6">
    <name type="scientific">Arion vulgaris</name>
    <dbReference type="NCBI Taxonomy" id="1028688"/>
    <lineage>
        <taxon>Eukaryota</taxon>
        <taxon>Metazoa</taxon>
        <taxon>Spiralia</taxon>
        <taxon>Lophotrochozoa</taxon>
        <taxon>Mollusca</taxon>
        <taxon>Gastropoda</taxon>
        <taxon>Heterobranchia</taxon>
        <taxon>Euthyneura</taxon>
        <taxon>Panpulmonata</taxon>
        <taxon>Eupulmonata</taxon>
        <taxon>Stylommatophora</taxon>
        <taxon>Helicina</taxon>
        <taxon>Arionoidea</taxon>
        <taxon>Arionidae</taxon>
        <taxon>Arion</taxon>
    </lineage>
</organism>
<accession>A0A0B6YEP3</accession>
<evidence type="ECO:0000259" key="5">
    <source>
        <dbReference type="Pfam" id="PF16159"/>
    </source>
</evidence>
<dbReference type="PANTHER" id="PTHR45796:SF4">
    <property type="entry name" value="FORKHEAD BOX P, ISOFORM C"/>
    <property type="match status" value="1"/>
</dbReference>
<name>A0A0B6YEP3_9EUPU</name>